<name>A0A4Z2G2S6_9TELE</name>
<sequence>MPPSATEPLWTRWKAVRAKRRAMKAQPDEQQPRVLSVRGVSIQSISTAGGDKRGTRPSSEGEGPLTPINPPSTSSPTTSGESDRQAGVRTSGSAGRGGNTRPPCSPVGPLALSPEEETKARVSPALGPVRSV</sequence>
<comment type="caution">
    <text evidence="2">The sequence shown here is derived from an EMBL/GenBank/DDBJ whole genome shotgun (WGS) entry which is preliminary data.</text>
</comment>
<proteinExistence type="predicted"/>
<keyword evidence="3" id="KW-1185">Reference proteome</keyword>
<protein>
    <submittedName>
        <fullName evidence="2">Uncharacterized protein</fullName>
    </submittedName>
</protein>
<dbReference type="AlphaFoldDB" id="A0A4Z2G2S6"/>
<feature type="region of interest" description="Disordered" evidence="1">
    <location>
        <begin position="20"/>
        <end position="132"/>
    </location>
</feature>
<evidence type="ECO:0000313" key="2">
    <source>
        <dbReference type="EMBL" id="TNN47837.1"/>
    </source>
</evidence>
<dbReference type="Proteomes" id="UP000314294">
    <property type="component" value="Unassembled WGS sequence"/>
</dbReference>
<organism evidence="2 3">
    <name type="scientific">Liparis tanakae</name>
    <name type="common">Tanaka's snailfish</name>
    <dbReference type="NCBI Taxonomy" id="230148"/>
    <lineage>
        <taxon>Eukaryota</taxon>
        <taxon>Metazoa</taxon>
        <taxon>Chordata</taxon>
        <taxon>Craniata</taxon>
        <taxon>Vertebrata</taxon>
        <taxon>Euteleostomi</taxon>
        <taxon>Actinopterygii</taxon>
        <taxon>Neopterygii</taxon>
        <taxon>Teleostei</taxon>
        <taxon>Neoteleostei</taxon>
        <taxon>Acanthomorphata</taxon>
        <taxon>Eupercaria</taxon>
        <taxon>Perciformes</taxon>
        <taxon>Cottioidei</taxon>
        <taxon>Cottales</taxon>
        <taxon>Liparidae</taxon>
        <taxon>Liparis</taxon>
    </lineage>
</organism>
<reference evidence="2 3" key="1">
    <citation type="submission" date="2019-03" db="EMBL/GenBank/DDBJ databases">
        <title>First draft genome of Liparis tanakae, snailfish: a comprehensive survey of snailfish specific genes.</title>
        <authorList>
            <person name="Kim W."/>
            <person name="Song I."/>
            <person name="Jeong J.-H."/>
            <person name="Kim D."/>
            <person name="Kim S."/>
            <person name="Ryu S."/>
            <person name="Song J.Y."/>
            <person name="Lee S.K."/>
        </authorList>
    </citation>
    <scope>NUCLEOTIDE SEQUENCE [LARGE SCALE GENOMIC DNA]</scope>
    <source>
        <tissue evidence="2">Muscle</tissue>
    </source>
</reference>
<dbReference type="EMBL" id="SRLO01000723">
    <property type="protein sequence ID" value="TNN47837.1"/>
    <property type="molecule type" value="Genomic_DNA"/>
</dbReference>
<evidence type="ECO:0000256" key="1">
    <source>
        <dbReference type="SAM" id="MobiDB-lite"/>
    </source>
</evidence>
<accession>A0A4Z2G2S6</accession>
<gene>
    <name evidence="2" type="ORF">EYF80_041980</name>
</gene>
<evidence type="ECO:0000313" key="3">
    <source>
        <dbReference type="Proteomes" id="UP000314294"/>
    </source>
</evidence>